<comment type="similarity">
    <text evidence="2">Belongs to the sideroflexin family.</text>
</comment>
<protein>
    <recommendedName>
        <fullName evidence="11">Sideroflexin 4</fullName>
    </recommendedName>
</protein>
<dbReference type="Pfam" id="PF03820">
    <property type="entry name" value="SFXNs"/>
    <property type="match status" value="1"/>
</dbReference>
<dbReference type="InterPro" id="IPR004686">
    <property type="entry name" value="Mtc"/>
</dbReference>
<evidence type="ECO:0000256" key="1">
    <source>
        <dbReference type="ARBA" id="ARBA00004225"/>
    </source>
</evidence>
<keyword evidence="4" id="KW-0812">Transmembrane</keyword>
<reference evidence="9" key="3">
    <citation type="submission" date="2025-09" db="UniProtKB">
        <authorList>
            <consortium name="Ensembl"/>
        </authorList>
    </citation>
    <scope>IDENTIFICATION</scope>
</reference>
<evidence type="ECO:0000256" key="2">
    <source>
        <dbReference type="ARBA" id="ARBA00005974"/>
    </source>
</evidence>
<reference evidence="9" key="2">
    <citation type="submission" date="2025-08" db="UniProtKB">
        <authorList>
            <consortium name="Ensembl"/>
        </authorList>
    </citation>
    <scope>IDENTIFICATION</scope>
</reference>
<keyword evidence="8" id="KW-0472">Membrane</keyword>
<proteinExistence type="inferred from homology"/>
<keyword evidence="10" id="KW-1185">Reference proteome</keyword>
<accession>A0AAZ1XPN5</accession>
<dbReference type="PANTHER" id="PTHR11153">
    <property type="entry name" value="SIDEROFLEXIN"/>
    <property type="match status" value="1"/>
</dbReference>
<sequence length="321" mass="35322">MELLSLMLFHDYTFPVLQSFLRRLKIWVNLLNPTLLLSSDPEIQKAHSLLGSGEKLNEKDEAALTISLSSVHPDSGAALPLIFRPPALFPISGPLVVASLLPHSTVKPALFWQFLLQSYSAGFNYANRNSSSEQHQGYNISLKQLLLITGTVSYTTCAGALPQIFINRLGLRSSAVQTFFRSILPIPLSATLAFFNVLTVRSEEPETGIQVFDHNGNPVGVSKAAGEKAVWETALSRAALFGMTATVPNLLVLLMKRVRPFQRNSLLVAPLRHISTALVLGLMIPVSFSLFPQLGTIKREQLEEELQAAAVGRHLFYHRGL</sequence>
<evidence type="ECO:0000256" key="5">
    <source>
        <dbReference type="ARBA" id="ARBA00022970"/>
    </source>
</evidence>
<name>A0AAZ1XPN5_OREAU</name>
<dbReference type="PANTHER" id="PTHR11153:SF3">
    <property type="entry name" value="SIDEROFLEXIN-4"/>
    <property type="match status" value="1"/>
</dbReference>
<evidence type="ECO:0000256" key="4">
    <source>
        <dbReference type="ARBA" id="ARBA00022692"/>
    </source>
</evidence>
<dbReference type="GO" id="GO:0005743">
    <property type="term" value="C:mitochondrial inner membrane"/>
    <property type="evidence" value="ECO:0007669"/>
    <property type="project" value="TreeGrafter"/>
</dbReference>
<dbReference type="GO" id="GO:0006865">
    <property type="term" value="P:amino acid transport"/>
    <property type="evidence" value="ECO:0007669"/>
    <property type="project" value="UniProtKB-KW"/>
</dbReference>
<keyword evidence="6" id="KW-1133">Transmembrane helix</keyword>
<evidence type="ECO:0000313" key="9">
    <source>
        <dbReference type="Ensembl" id="ENSOABP00000069548.1"/>
    </source>
</evidence>
<gene>
    <name evidence="9" type="primary">SFXN4</name>
</gene>
<keyword evidence="3" id="KW-0813">Transport</keyword>
<dbReference type="Proteomes" id="UP000472276">
    <property type="component" value="Unassembled WGS sequence"/>
</dbReference>
<evidence type="ECO:0000256" key="3">
    <source>
        <dbReference type="ARBA" id="ARBA00022448"/>
    </source>
</evidence>
<evidence type="ECO:0000256" key="8">
    <source>
        <dbReference type="ARBA" id="ARBA00023136"/>
    </source>
</evidence>
<evidence type="ECO:0008006" key="11">
    <source>
        <dbReference type="Google" id="ProtNLM"/>
    </source>
</evidence>
<evidence type="ECO:0000256" key="7">
    <source>
        <dbReference type="ARBA" id="ARBA00023128"/>
    </source>
</evidence>
<evidence type="ECO:0000313" key="10">
    <source>
        <dbReference type="Proteomes" id="UP000472276"/>
    </source>
</evidence>
<comment type="subcellular location">
    <subcellularLocation>
        <location evidence="1">Mitochondrion membrane</location>
        <topology evidence="1">Multi-pass membrane protein</topology>
    </subcellularLocation>
</comment>
<dbReference type="Ensembl" id="ENSOABT00000075630.1">
    <property type="protein sequence ID" value="ENSOABP00000069548.1"/>
    <property type="gene ID" value="ENSOABG00000024585.2"/>
</dbReference>
<dbReference type="GO" id="GO:1990542">
    <property type="term" value="P:mitochondrial transmembrane transport"/>
    <property type="evidence" value="ECO:0007669"/>
    <property type="project" value="TreeGrafter"/>
</dbReference>
<dbReference type="GO" id="GO:0015075">
    <property type="term" value="F:monoatomic ion transmembrane transporter activity"/>
    <property type="evidence" value="ECO:0007669"/>
    <property type="project" value="InterPro"/>
</dbReference>
<evidence type="ECO:0000256" key="6">
    <source>
        <dbReference type="ARBA" id="ARBA00022989"/>
    </source>
</evidence>
<keyword evidence="7" id="KW-0496">Mitochondrion</keyword>
<keyword evidence="5" id="KW-0029">Amino-acid transport</keyword>
<reference evidence="10" key="1">
    <citation type="submission" date="2020-03" db="EMBL/GenBank/DDBJ databases">
        <title>Evolution of repeat sequences and sex chromosomes of tilapia species revealed by chromosome-level genomes.</title>
        <authorList>
            <person name="Xu L."/>
            <person name="Tao W."/>
            <person name="Wang D."/>
            <person name="Zhou Q."/>
        </authorList>
    </citation>
    <scope>NUCLEOTIDE SEQUENCE [LARGE SCALE GENOMIC DNA]</scope>
    <source>
        <strain evidence="10">Israel</strain>
    </source>
</reference>
<organism evidence="9 10">
    <name type="scientific">Oreochromis aureus</name>
    <name type="common">Israeli tilapia</name>
    <name type="synonym">Chromis aureus</name>
    <dbReference type="NCBI Taxonomy" id="47969"/>
    <lineage>
        <taxon>Eukaryota</taxon>
        <taxon>Metazoa</taxon>
        <taxon>Chordata</taxon>
        <taxon>Craniata</taxon>
        <taxon>Vertebrata</taxon>
        <taxon>Euteleostomi</taxon>
        <taxon>Actinopterygii</taxon>
        <taxon>Neopterygii</taxon>
        <taxon>Teleostei</taxon>
        <taxon>Neoteleostei</taxon>
        <taxon>Acanthomorphata</taxon>
        <taxon>Ovalentaria</taxon>
        <taxon>Cichlomorphae</taxon>
        <taxon>Cichliformes</taxon>
        <taxon>Cichlidae</taxon>
        <taxon>African cichlids</taxon>
        <taxon>Pseudocrenilabrinae</taxon>
        <taxon>Oreochromini</taxon>
        <taxon>Oreochromis</taxon>
    </lineage>
</organism>
<dbReference type="AlphaFoldDB" id="A0AAZ1XPN5"/>